<dbReference type="HOGENOM" id="CLU_026907_0_0_3"/>
<evidence type="ECO:0000256" key="2">
    <source>
        <dbReference type="SAM" id="Phobius"/>
    </source>
</evidence>
<sequence>MSNNGFQHQPDFNSESDTIEEGLTTSNVKQQNSSRTSISSFSGTMDELSPDEERLLAGYDQDALELLASEYRIKQDDEQVESREISQKPSVRMFSVLTATGFVLGVFGFLWFVFFAPKPVAQQPKTSKPEVTTFSPKNESGELKSQLAFQDQQRTLNAQSPTPKKPSTSNAAPPSKPKPTPASNSATPQPVRPVQATPPPRPRTAQVVPPPVRPAPAPRPVPAPRPAPTVASRPSNPPLEEVDPYQRWAELASLGQSQADVTDYPAIARNSITPPPFGMTTAVAAPTSIPQTEQFMQISSPTIPSPKQSEQHQEIKTVVIGNPSPERLTSASRVDEMSAGEIGILNRTTLDEKGTDYTSPKQIAIGSSVKGKVIVPMIWDETNQSPTAGRFAVELTEDLLATDGAIALPTGTILITEVDNVTPGNRLVSQSAVAIVYPDSTGNIQQMPIPEESLLIRGSNNKPLIAQGLFDRGSTIAKTDILVGVLSSLGRVGQIINQPTQRTLSQHSGLLGSSSVETLTGRAQPNILAAALEGFFTPTAQRLRERSDQTLEELMKRGNVAIVPEGTKVSIFVNAFITVN</sequence>
<feature type="compositionally biased region" description="Polar residues" evidence="1">
    <location>
        <begin position="23"/>
        <end position="32"/>
    </location>
</feature>
<dbReference type="PATRIC" id="fig|388467.6.peg.4684"/>
<evidence type="ECO:0000256" key="1">
    <source>
        <dbReference type="SAM" id="MobiDB-lite"/>
    </source>
</evidence>
<evidence type="ECO:0000313" key="4">
    <source>
        <dbReference type="Proteomes" id="UP000027395"/>
    </source>
</evidence>
<evidence type="ECO:0000313" key="3">
    <source>
        <dbReference type="EMBL" id="KEI65260.1"/>
    </source>
</evidence>
<keyword evidence="2" id="KW-1133">Transmembrane helix</keyword>
<feature type="compositionally biased region" description="Pro residues" evidence="1">
    <location>
        <begin position="196"/>
        <end position="227"/>
    </location>
</feature>
<keyword evidence="4" id="KW-1185">Reference proteome</keyword>
<keyword evidence="3" id="KW-0614">Plasmid</keyword>
<feature type="region of interest" description="Disordered" evidence="1">
    <location>
        <begin position="1"/>
        <end position="47"/>
    </location>
</feature>
<organism evidence="3 4">
    <name type="scientific">Planktothrix agardhii (strain NIVA-CYA 126/8)</name>
    <dbReference type="NCBI Taxonomy" id="388467"/>
    <lineage>
        <taxon>Bacteria</taxon>
        <taxon>Bacillati</taxon>
        <taxon>Cyanobacteriota</taxon>
        <taxon>Cyanophyceae</taxon>
        <taxon>Oscillatoriophycideae</taxon>
        <taxon>Oscillatoriales</taxon>
        <taxon>Microcoleaceae</taxon>
        <taxon>Planktothrix</taxon>
    </lineage>
</organism>
<proteinExistence type="predicted"/>
<dbReference type="Proteomes" id="UP000027395">
    <property type="component" value="Plasmid pPA115"/>
</dbReference>
<feature type="compositionally biased region" description="Polar residues" evidence="1">
    <location>
        <begin position="1"/>
        <end position="16"/>
    </location>
</feature>
<keyword evidence="2" id="KW-0472">Membrane</keyword>
<dbReference type="RefSeq" id="WP_042158421.1">
    <property type="nucleotide sequence ID" value="NZ_CM002804.1"/>
</dbReference>
<gene>
    <name evidence="3" type="ORF">A19Y_9060</name>
</gene>
<protein>
    <submittedName>
        <fullName evidence="3">Uncharacterized protein</fullName>
    </submittedName>
</protein>
<dbReference type="EMBL" id="CM002804">
    <property type="protein sequence ID" value="KEI65260.1"/>
    <property type="molecule type" value="Genomic_DNA"/>
</dbReference>
<feature type="compositionally biased region" description="Low complexity" evidence="1">
    <location>
        <begin position="181"/>
        <end position="195"/>
    </location>
</feature>
<accession>A0A073CMS6</accession>
<feature type="transmembrane region" description="Helical" evidence="2">
    <location>
        <begin position="93"/>
        <end position="116"/>
    </location>
</feature>
<name>A0A073CMS6_PLAA1</name>
<feature type="compositionally biased region" description="Low complexity" evidence="1">
    <location>
        <begin position="33"/>
        <end position="42"/>
    </location>
</feature>
<reference evidence="3 4" key="1">
    <citation type="journal article" date="2014" name="Appl. Environ. Microbiol.">
        <title>Elucidation of insertion elements encoded on plasmids and in vitro construction of shuttle vectors from the toxic cyanobacterium Planktothrix.</title>
        <authorList>
            <person name="Christiansen G."/>
            <person name="Goesmann A."/>
            <person name="Kurmayer R."/>
        </authorList>
    </citation>
    <scope>NUCLEOTIDE SEQUENCE [LARGE SCALE GENOMIC DNA]</scope>
    <source>
        <strain evidence="3 4">NIVA-CYA 126/8</strain>
        <plasmid evidence="3">pPA115</plasmid>
    </source>
</reference>
<feature type="region of interest" description="Disordered" evidence="1">
    <location>
        <begin position="122"/>
        <end position="241"/>
    </location>
</feature>
<feature type="compositionally biased region" description="Polar residues" evidence="1">
    <location>
        <begin position="123"/>
        <end position="138"/>
    </location>
</feature>
<feature type="compositionally biased region" description="Polar residues" evidence="1">
    <location>
        <begin position="147"/>
        <end position="162"/>
    </location>
</feature>
<geneLocation type="plasmid" evidence="3 4">
    <name>pPA115</name>
</geneLocation>
<keyword evidence="2" id="KW-0812">Transmembrane</keyword>
<dbReference type="AlphaFoldDB" id="A0A073CMS6"/>